<keyword evidence="2" id="KW-0813">Transport</keyword>
<dbReference type="GO" id="GO:0015035">
    <property type="term" value="F:protein-disulfide reductase activity"/>
    <property type="evidence" value="ECO:0007669"/>
    <property type="project" value="InterPro"/>
</dbReference>
<dbReference type="EMBL" id="RXNV01000011">
    <property type="protein sequence ID" value="RTR28877.1"/>
    <property type="molecule type" value="Genomic_DNA"/>
</dbReference>
<gene>
    <name evidence="17" type="ORF">EKG39_18030</name>
</gene>
<feature type="transmembrane region" description="Helical" evidence="16">
    <location>
        <begin position="175"/>
        <end position="198"/>
    </location>
</feature>
<organism evidence="17 18">
    <name type="scientific">Shewanella atlantica</name>
    <dbReference type="NCBI Taxonomy" id="271099"/>
    <lineage>
        <taxon>Bacteria</taxon>
        <taxon>Pseudomonadati</taxon>
        <taxon>Pseudomonadota</taxon>
        <taxon>Gammaproteobacteria</taxon>
        <taxon>Alteromonadales</taxon>
        <taxon>Shewanellaceae</taxon>
        <taxon>Shewanella</taxon>
    </lineage>
</organism>
<dbReference type="PANTHER" id="PTHR36570">
    <property type="entry name" value="DISULFIDE BOND FORMATION PROTEIN B"/>
    <property type="match status" value="1"/>
</dbReference>
<comment type="subcellular location">
    <subcellularLocation>
        <location evidence="1">Cell inner membrane</location>
        <topology evidence="1">Multi-pass membrane protein</topology>
    </subcellularLocation>
</comment>
<evidence type="ECO:0000256" key="9">
    <source>
        <dbReference type="ARBA" id="ARBA00023136"/>
    </source>
</evidence>
<evidence type="ECO:0000256" key="11">
    <source>
        <dbReference type="ARBA" id="ARBA00023284"/>
    </source>
</evidence>
<dbReference type="Gene3D" id="1.20.1550.10">
    <property type="entry name" value="DsbB-like"/>
    <property type="match status" value="1"/>
</dbReference>
<keyword evidence="8" id="KW-0560">Oxidoreductase</keyword>
<keyword evidence="6" id="KW-0249">Electron transport</keyword>
<comment type="similarity">
    <text evidence="13">Belongs to the DsbB family. DsbI subfamily.</text>
</comment>
<evidence type="ECO:0000256" key="3">
    <source>
        <dbReference type="ARBA" id="ARBA00022475"/>
    </source>
</evidence>
<keyword evidence="4" id="KW-0997">Cell inner membrane</keyword>
<evidence type="ECO:0000256" key="12">
    <source>
        <dbReference type="ARBA" id="ARBA00037310"/>
    </source>
</evidence>
<accession>A0A431W013</accession>
<comment type="subunit">
    <text evidence="14">Interacts with DsbL.</text>
</comment>
<evidence type="ECO:0000313" key="17">
    <source>
        <dbReference type="EMBL" id="RTR28877.1"/>
    </source>
</evidence>
<dbReference type="Proteomes" id="UP000282060">
    <property type="component" value="Unassembled WGS sequence"/>
</dbReference>
<reference evidence="17 18" key="1">
    <citation type="submission" date="2018-12" db="EMBL/GenBank/DDBJ databases">
        <authorList>
            <person name="Yu L."/>
        </authorList>
    </citation>
    <scope>NUCLEOTIDE SEQUENCE [LARGE SCALE GENOMIC DNA]</scope>
    <source>
        <strain evidence="17 18">HAW-EB5</strain>
    </source>
</reference>
<feature type="transmembrane region" description="Helical" evidence="16">
    <location>
        <begin position="83"/>
        <end position="105"/>
    </location>
</feature>
<dbReference type="InterPro" id="IPR003752">
    <property type="entry name" value="DiS_bond_form_DsbB/BdbC"/>
</dbReference>
<name>A0A431W013_9GAMM</name>
<evidence type="ECO:0000256" key="15">
    <source>
        <dbReference type="ARBA" id="ARBA00039389"/>
    </source>
</evidence>
<dbReference type="InterPro" id="IPR050183">
    <property type="entry name" value="DsbB"/>
</dbReference>
<evidence type="ECO:0000256" key="14">
    <source>
        <dbReference type="ARBA" id="ARBA00038526"/>
    </source>
</evidence>
<feature type="transmembrane region" description="Helical" evidence="16">
    <location>
        <begin position="27"/>
        <end position="48"/>
    </location>
</feature>
<evidence type="ECO:0000256" key="13">
    <source>
        <dbReference type="ARBA" id="ARBA00038060"/>
    </source>
</evidence>
<protein>
    <recommendedName>
        <fullName evidence="15">Putative protein-disulfide oxidoreductase DsbI</fullName>
    </recommendedName>
</protein>
<keyword evidence="5 16" id="KW-0812">Transmembrane</keyword>
<sequence>MNTISQGWQDLKTAPVNTLQQWQEQRWVWFLMSGAAAFLIGSAMGYFQWFLEMDPCEICVYIRFSQFCILFAGLIIAINPNHILLKVLGLILAWYGVVQGMMWSIDLSMLHDASHAMDDVMAGGGDLFAAGGGGGACSTEPTFPLGLPLHEWFPYEFQPSGICGEDDWSLLGLNMAQYCIIAYSVFGIALSAVTFGWISRLTQGQSIVKAH</sequence>
<evidence type="ECO:0000313" key="18">
    <source>
        <dbReference type="Proteomes" id="UP000282060"/>
    </source>
</evidence>
<dbReference type="InterPro" id="IPR023380">
    <property type="entry name" value="DsbB-like_sf"/>
</dbReference>
<keyword evidence="10" id="KW-1015">Disulfide bond</keyword>
<evidence type="ECO:0000256" key="6">
    <source>
        <dbReference type="ARBA" id="ARBA00022982"/>
    </source>
</evidence>
<keyword evidence="18" id="KW-1185">Reference proteome</keyword>
<dbReference type="SUPFAM" id="SSF158442">
    <property type="entry name" value="DsbB-like"/>
    <property type="match status" value="1"/>
</dbReference>
<evidence type="ECO:0000256" key="16">
    <source>
        <dbReference type="SAM" id="Phobius"/>
    </source>
</evidence>
<keyword evidence="3" id="KW-1003">Cell membrane</keyword>
<dbReference type="PANTHER" id="PTHR36570:SF1">
    <property type="entry name" value="PROTEIN-DISULFIDE OXIDOREDUCTASE DSBI"/>
    <property type="match status" value="1"/>
</dbReference>
<dbReference type="GO" id="GO:0006457">
    <property type="term" value="P:protein folding"/>
    <property type="evidence" value="ECO:0007669"/>
    <property type="project" value="InterPro"/>
</dbReference>
<evidence type="ECO:0000256" key="5">
    <source>
        <dbReference type="ARBA" id="ARBA00022692"/>
    </source>
</evidence>
<comment type="function">
    <text evidence="12">Required for disulfide bond formation in some proteins. Part of a redox system composed of DsbI and DsbL that mediates formation of an essential disulfide bond in AssT.</text>
</comment>
<dbReference type="Pfam" id="PF02600">
    <property type="entry name" value="DsbB"/>
    <property type="match status" value="1"/>
</dbReference>
<comment type="caution">
    <text evidence="17">The sequence shown here is derived from an EMBL/GenBank/DDBJ whole genome shotgun (WGS) entry which is preliminary data.</text>
</comment>
<dbReference type="OrthoDB" id="3711263at2"/>
<evidence type="ECO:0000256" key="10">
    <source>
        <dbReference type="ARBA" id="ARBA00023157"/>
    </source>
</evidence>
<feature type="transmembrane region" description="Helical" evidence="16">
    <location>
        <begin position="60"/>
        <end position="78"/>
    </location>
</feature>
<evidence type="ECO:0000256" key="2">
    <source>
        <dbReference type="ARBA" id="ARBA00022448"/>
    </source>
</evidence>
<evidence type="ECO:0000256" key="4">
    <source>
        <dbReference type="ARBA" id="ARBA00022519"/>
    </source>
</evidence>
<keyword evidence="7 16" id="KW-1133">Transmembrane helix</keyword>
<dbReference type="RefSeq" id="WP_126507373.1">
    <property type="nucleotide sequence ID" value="NZ_RXNV01000011.1"/>
</dbReference>
<dbReference type="GO" id="GO:0005886">
    <property type="term" value="C:plasma membrane"/>
    <property type="evidence" value="ECO:0007669"/>
    <property type="project" value="UniProtKB-SubCell"/>
</dbReference>
<evidence type="ECO:0000256" key="7">
    <source>
        <dbReference type="ARBA" id="ARBA00022989"/>
    </source>
</evidence>
<keyword evidence="11" id="KW-0676">Redox-active center</keyword>
<evidence type="ECO:0000256" key="8">
    <source>
        <dbReference type="ARBA" id="ARBA00023002"/>
    </source>
</evidence>
<evidence type="ECO:0000256" key="1">
    <source>
        <dbReference type="ARBA" id="ARBA00004429"/>
    </source>
</evidence>
<proteinExistence type="inferred from homology"/>
<dbReference type="AlphaFoldDB" id="A0A431W013"/>
<keyword evidence="9 16" id="KW-0472">Membrane</keyword>